<dbReference type="Proteomes" id="UP001212821">
    <property type="component" value="Chromosome"/>
</dbReference>
<dbReference type="InterPro" id="IPR036390">
    <property type="entry name" value="WH_DNA-bd_sf"/>
</dbReference>
<proteinExistence type="predicted"/>
<evidence type="ECO:0000313" key="2">
    <source>
        <dbReference type="EMBL" id="WBP90961.1"/>
    </source>
</evidence>
<sequence>MGRTRVTARVIVHPGVEDVSVQQVLEALADPARRSVVRTLAHAGADLSCGSFDLPVGRSTSSHHFSVLRAAGVLRQYYVGTTKMNTLRTEELERRFPGLLTAVVAAADAEAQAQAAP</sequence>
<evidence type="ECO:0000313" key="3">
    <source>
        <dbReference type="Proteomes" id="UP001212821"/>
    </source>
</evidence>
<dbReference type="CDD" id="cd00090">
    <property type="entry name" value="HTH_ARSR"/>
    <property type="match status" value="1"/>
</dbReference>
<name>A0ABY7QE19_9ACTN</name>
<dbReference type="SUPFAM" id="SSF46785">
    <property type="entry name" value="Winged helix' DNA-binding domain"/>
    <property type="match status" value="1"/>
</dbReference>
<dbReference type="InterPro" id="IPR001845">
    <property type="entry name" value="HTH_ArsR_DNA-bd_dom"/>
</dbReference>
<evidence type="ECO:0000259" key="1">
    <source>
        <dbReference type="SMART" id="SM00418"/>
    </source>
</evidence>
<dbReference type="PRINTS" id="PR00778">
    <property type="entry name" value="HTHARSR"/>
</dbReference>
<dbReference type="InterPro" id="IPR036388">
    <property type="entry name" value="WH-like_DNA-bd_sf"/>
</dbReference>
<dbReference type="EMBL" id="CP115450">
    <property type="protein sequence ID" value="WBP90961.1"/>
    <property type="molecule type" value="Genomic_DNA"/>
</dbReference>
<dbReference type="RefSeq" id="WP_270150059.1">
    <property type="nucleotide sequence ID" value="NZ_CP115450.1"/>
</dbReference>
<organism evidence="2 3">
    <name type="scientific">Kitasatospora cathayae</name>
    <dbReference type="NCBI Taxonomy" id="3004092"/>
    <lineage>
        <taxon>Bacteria</taxon>
        <taxon>Bacillati</taxon>
        <taxon>Actinomycetota</taxon>
        <taxon>Actinomycetes</taxon>
        <taxon>Kitasatosporales</taxon>
        <taxon>Streptomycetaceae</taxon>
        <taxon>Kitasatospora</taxon>
    </lineage>
</organism>
<dbReference type="InterPro" id="IPR011991">
    <property type="entry name" value="ArsR-like_HTH"/>
</dbReference>
<dbReference type="Gene3D" id="1.10.10.10">
    <property type="entry name" value="Winged helix-like DNA-binding domain superfamily/Winged helix DNA-binding domain"/>
    <property type="match status" value="1"/>
</dbReference>
<protein>
    <submittedName>
        <fullName evidence="2">Helix-turn-helix transcriptional regulator</fullName>
    </submittedName>
</protein>
<dbReference type="SMART" id="SM00418">
    <property type="entry name" value="HTH_ARSR"/>
    <property type="match status" value="1"/>
</dbReference>
<keyword evidence="3" id="KW-1185">Reference proteome</keyword>
<feature type="domain" description="HTH arsR-type" evidence="1">
    <location>
        <begin position="23"/>
        <end position="101"/>
    </location>
</feature>
<accession>A0ABY7QE19</accession>
<gene>
    <name evidence="2" type="ORF">O1G21_37220</name>
</gene>
<reference evidence="3" key="1">
    <citation type="submission" date="2022-12" db="EMBL/GenBank/DDBJ databases">
        <authorList>
            <person name="Mo P."/>
        </authorList>
    </citation>
    <scope>NUCLEOTIDE SEQUENCE [LARGE SCALE GENOMIC DNA]</scope>
    <source>
        <strain evidence="3">HUAS 3-15</strain>
    </source>
</reference>